<evidence type="ECO:0000313" key="1">
    <source>
        <dbReference type="EMBL" id="CAK9868780.1"/>
    </source>
</evidence>
<evidence type="ECO:0000313" key="2">
    <source>
        <dbReference type="Proteomes" id="UP001497522"/>
    </source>
</evidence>
<accession>A0ABP1B1N8</accession>
<evidence type="ECO:0008006" key="3">
    <source>
        <dbReference type="Google" id="ProtNLM"/>
    </source>
</evidence>
<reference evidence="1" key="1">
    <citation type="submission" date="2024-03" db="EMBL/GenBank/DDBJ databases">
        <authorList>
            <consortium name="ELIXIR-Norway"/>
            <consortium name="Elixir Norway"/>
        </authorList>
    </citation>
    <scope>NUCLEOTIDE SEQUENCE</scope>
</reference>
<organism evidence="1 2">
    <name type="scientific">Sphagnum jensenii</name>
    <dbReference type="NCBI Taxonomy" id="128206"/>
    <lineage>
        <taxon>Eukaryota</taxon>
        <taxon>Viridiplantae</taxon>
        <taxon>Streptophyta</taxon>
        <taxon>Embryophyta</taxon>
        <taxon>Bryophyta</taxon>
        <taxon>Sphagnophytina</taxon>
        <taxon>Sphagnopsida</taxon>
        <taxon>Sphagnales</taxon>
        <taxon>Sphagnaceae</taxon>
        <taxon>Sphagnum</taxon>
    </lineage>
</organism>
<dbReference type="EMBL" id="OZ023719">
    <property type="protein sequence ID" value="CAK9868780.1"/>
    <property type="molecule type" value="Genomic_DNA"/>
</dbReference>
<dbReference type="PANTHER" id="PTHR37067">
    <property type="entry name" value="PX DOMAIN-CONTAINING PROTEIN"/>
    <property type="match status" value="1"/>
</dbReference>
<name>A0ABP1B1N8_9BRYO</name>
<sequence>MENSKPALKRPCQAGARKTPFQTKHALQYGLSITACDSGSSEVVAVRCQFCVCFGREVISKKSSTTWTFKGPPFRTDNYTQHLRLNHKTRWEEYQGLAQQEKLKYFDVAVKHAETICHYIESRSEAITLIVGSRIVDLVIGDMLWHPTEMEGQTRENALSLFKRKENGSYLVEINKSKQFLLATRFVGRGMSFAMAADVIHDAKEVCDIVKLSACNDYLVASYARAACAISIEHISQVLCSKWAFSVAFDASTDLQQTSWVDVRIRYYQNSTLENLHLITLPFAGWHTGLATFEMFEKLFDAVCPLWKDKLIGCSTDRAANMTGRLSGVVTRIQNVMKPNFMQVWCLLHQIDVIMQKVYKQAGCNFYKTLTSIISFLRR</sequence>
<proteinExistence type="predicted"/>
<protein>
    <recommendedName>
        <fullName evidence="3">Transposase</fullName>
    </recommendedName>
</protein>
<gene>
    <name evidence="1" type="ORF">CSSPJE1EN2_LOCUS11739</name>
</gene>
<dbReference type="PANTHER" id="PTHR37067:SF3">
    <property type="entry name" value="PX DOMAIN-CONTAINING PROTEIN"/>
    <property type="match status" value="1"/>
</dbReference>
<keyword evidence="2" id="KW-1185">Reference proteome</keyword>
<dbReference type="Proteomes" id="UP001497522">
    <property type="component" value="Chromosome 18"/>
</dbReference>